<dbReference type="PROSITE" id="PS51118">
    <property type="entry name" value="HTH_HXLR"/>
    <property type="match status" value="1"/>
</dbReference>
<sequence length="118" mass="13337">MREPLDPAKFDDCADPSTLPIRVGDKWTAHIIVCLEDSPRRFNELRVPLHRLTPKVLSESLRSLVRDGFVTRTAYDEQPRRVEYALTALGRSLLEPMAAGCAWNRAHADELAKARANL</sequence>
<dbReference type="InterPro" id="IPR036388">
    <property type="entry name" value="WH-like_DNA-bd_sf"/>
</dbReference>
<evidence type="ECO:0000256" key="3">
    <source>
        <dbReference type="ARBA" id="ARBA00023163"/>
    </source>
</evidence>
<keyword evidence="3" id="KW-0804">Transcription</keyword>
<name>A0ABV5M2U5_9ACTN</name>
<dbReference type="Gene3D" id="1.10.10.10">
    <property type="entry name" value="Winged helix-like DNA-binding domain superfamily/Winged helix DNA-binding domain"/>
    <property type="match status" value="1"/>
</dbReference>
<dbReference type="RefSeq" id="WP_223103712.1">
    <property type="nucleotide sequence ID" value="NZ_CP061913.1"/>
</dbReference>
<dbReference type="EMBL" id="JBHMCA010000020">
    <property type="protein sequence ID" value="MFB9443168.1"/>
    <property type="molecule type" value="Genomic_DNA"/>
</dbReference>
<dbReference type="InterPro" id="IPR036390">
    <property type="entry name" value="WH_DNA-bd_sf"/>
</dbReference>
<keyword evidence="1" id="KW-0805">Transcription regulation</keyword>
<comment type="caution">
    <text evidence="5">The sequence shown here is derived from an EMBL/GenBank/DDBJ whole genome shotgun (WGS) entry which is preliminary data.</text>
</comment>
<dbReference type="Proteomes" id="UP001589608">
    <property type="component" value="Unassembled WGS sequence"/>
</dbReference>
<evidence type="ECO:0000256" key="2">
    <source>
        <dbReference type="ARBA" id="ARBA00023125"/>
    </source>
</evidence>
<dbReference type="SUPFAM" id="SSF46785">
    <property type="entry name" value="Winged helix' DNA-binding domain"/>
    <property type="match status" value="1"/>
</dbReference>
<reference evidence="5 6" key="1">
    <citation type="submission" date="2024-09" db="EMBL/GenBank/DDBJ databases">
        <authorList>
            <person name="Sun Q."/>
            <person name="Mori K."/>
        </authorList>
    </citation>
    <scope>NUCLEOTIDE SEQUENCE [LARGE SCALE GENOMIC DNA]</scope>
    <source>
        <strain evidence="5 6">JCM 3307</strain>
    </source>
</reference>
<dbReference type="Pfam" id="PF01638">
    <property type="entry name" value="HxlR"/>
    <property type="match status" value="1"/>
</dbReference>
<organism evidence="5 6">
    <name type="scientific">Dactylosporangium vinaceum</name>
    <dbReference type="NCBI Taxonomy" id="53362"/>
    <lineage>
        <taxon>Bacteria</taxon>
        <taxon>Bacillati</taxon>
        <taxon>Actinomycetota</taxon>
        <taxon>Actinomycetes</taxon>
        <taxon>Micromonosporales</taxon>
        <taxon>Micromonosporaceae</taxon>
        <taxon>Dactylosporangium</taxon>
    </lineage>
</organism>
<accession>A0ABV5M2U5</accession>
<keyword evidence="6" id="KW-1185">Reference proteome</keyword>
<gene>
    <name evidence="5" type="ORF">ACFFTR_08740</name>
</gene>
<dbReference type="InterPro" id="IPR002577">
    <property type="entry name" value="HTH_HxlR"/>
</dbReference>
<proteinExistence type="predicted"/>
<dbReference type="PANTHER" id="PTHR33204:SF39">
    <property type="entry name" value="TRANSCRIPTIONAL REGULATORY PROTEIN"/>
    <property type="match status" value="1"/>
</dbReference>
<keyword evidence="2" id="KW-0238">DNA-binding</keyword>
<evidence type="ECO:0000256" key="1">
    <source>
        <dbReference type="ARBA" id="ARBA00023015"/>
    </source>
</evidence>
<dbReference type="PANTHER" id="PTHR33204">
    <property type="entry name" value="TRANSCRIPTIONAL REGULATOR, MARR FAMILY"/>
    <property type="match status" value="1"/>
</dbReference>
<evidence type="ECO:0000313" key="5">
    <source>
        <dbReference type="EMBL" id="MFB9443168.1"/>
    </source>
</evidence>
<protein>
    <submittedName>
        <fullName evidence="5">Winged helix-turn-helix transcriptional regulator</fullName>
    </submittedName>
</protein>
<feature type="domain" description="HTH hxlR-type" evidence="4">
    <location>
        <begin position="13"/>
        <end position="112"/>
    </location>
</feature>
<evidence type="ECO:0000313" key="6">
    <source>
        <dbReference type="Proteomes" id="UP001589608"/>
    </source>
</evidence>
<evidence type="ECO:0000259" key="4">
    <source>
        <dbReference type="PROSITE" id="PS51118"/>
    </source>
</evidence>